<gene>
    <name evidence="1" type="ORF">ACFQGL_29940</name>
</gene>
<dbReference type="Gene3D" id="3.40.50.280">
    <property type="entry name" value="Cobalamin-binding domain"/>
    <property type="match status" value="1"/>
</dbReference>
<comment type="caution">
    <text evidence="1">The sequence shown here is derived from an EMBL/GenBank/DDBJ whole genome shotgun (WGS) entry which is preliminary data.</text>
</comment>
<dbReference type="EMBL" id="JBHSQS010000034">
    <property type="protein sequence ID" value="MFC5927571.1"/>
    <property type="molecule type" value="Genomic_DNA"/>
</dbReference>
<protein>
    <submittedName>
        <fullName evidence="1">Transcriptional regulator</fullName>
    </submittedName>
</protein>
<dbReference type="Proteomes" id="UP001596226">
    <property type="component" value="Unassembled WGS sequence"/>
</dbReference>
<evidence type="ECO:0000313" key="2">
    <source>
        <dbReference type="Proteomes" id="UP001596226"/>
    </source>
</evidence>
<reference evidence="2" key="1">
    <citation type="journal article" date="2019" name="Int. J. Syst. Evol. Microbiol.">
        <title>The Global Catalogue of Microorganisms (GCM) 10K type strain sequencing project: providing services to taxonomists for standard genome sequencing and annotation.</title>
        <authorList>
            <consortium name="The Broad Institute Genomics Platform"/>
            <consortium name="The Broad Institute Genome Sequencing Center for Infectious Disease"/>
            <person name="Wu L."/>
            <person name="Ma J."/>
        </authorList>
    </citation>
    <scope>NUCLEOTIDE SEQUENCE [LARGE SCALE GENOMIC DNA]</scope>
    <source>
        <strain evidence="2">CGMCC 4.7144</strain>
    </source>
</reference>
<proteinExistence type="predicted"/>
<name>A0ABW1HFT2_9ACTN</name>
<organism evidence="1 2">
    <name type="scientific">Micromonospora vulcania</name>
    <dbReference type="NCBI Taxonomy" id="1441873"/>
    <lineage>
        <taxon>Bacteria</taxon>
        <taxon>Bacillati</taxon>
        <taxon>Actinomycetota</taxon>
        <taxon>Actinomycetes</taxon>
        <taxon>Micromonosporales</taxon>
        <taxon>Micromonosporaceae</taxon>
        <taxon>Micromonospora</taxon>
    </lineage>
</organism>
<evidence type="ECO:0000313" key="1">
    <source>
        <dbReference type="EMBL" id="MFC5927571.1"/>
    </source>
</evidence>
<dbReference type="RefSeq" id="WP_377515982.1">
    <property type="nucleotide sequence ID" value="NZ_JBHSQS010000034.1"/>
</dbReference>
<keyword evidence="2" id="KW-1185">Reference proteome</keyword>
<dbReference type="InterPro" id="IPR036724">
    <property type="entry name" value="Cobalamin-bd_sf"/>
</dbReference>
<dbReference type="SUPFAM" id="SSF52242">
    <property type="entry name" value="Cobalamin (vitamin B12)-binding domain"/>
    <property type="match status" value="1"/>
</dbReference>
<accession>A0ABW1HFT2</accession>
<sequence length="225" mass="24139">MLTDPMPAEAVQAAHKRVSLAAEDLDDTHVAAVLLELADAWGVPTLWEQVCQPLLTRLRGRTPADIAVEHALCEGVRVGLDVYRREPGRSLPAGGVLLAGAEQEAHCLGLHVLAAALREQGRGCLLLGPALPWAALTSAVRRARPHTVVLWAQTPVTGRAYRLVRFARDFPVLRVYGAGPGWIEPLSEPALHLRTLPAAVDACLAASRSSGGDAHHIRYGSVSYR</sequence>